<dbReference type="AlphaFoldDB" id="B2GFL6"/>
<keyword evidence="2" id="KW-0808">Transferase</keyword>
<dbReference type="RefSeq" id="WP_012398110.1">
    <property type="nucleotide sequence ID" value="NC_010617.1"/>
</dbReference>
<keyword evidence="5" id="KW-1185">Reference proteome</keyword>
<evidence type="ECO:0000313" key="4">
    <source>
        <dbReference type="EMBL" id="BAG29389.1"/>
    </source>
</evidence>
<dbReference type="Proteomes" id="UP000008838">
    <property type="component" value="Chromosome"/>
</dbReference>
<dbReference type="InterPro" id="IPR029063">
    <property type="entry name" value="SAM-dependent_MTases_sf"/>
</dbReference>
<dbReference type="GO" id="GO:0008168">
    <property type="term" value="F:methyltransferase activity"/>
    <property type="evidence" value="ECO:0007669"/>
    <property type="project" value="UniProtKB-KW"/>
</dbReference>
<dbReference type="InterPro" id="IPR004398">
    <property type="entry name" value="RNA_MeTrfase_RsmD"/>
</dbReference>
<reference evidence="4 5" key="1">
    <citation type="journal article" date="2008" name="J. Bacteriol.">
        <title>Complete genome sequence of the soil actinomycete Kocuria rhizophila.</title>
        <authorList>
            <person name="Takarada H."/>
            <person name="Sekine M."/>
            <person name="Kosugi H."/>
            <person name="Matsuo Y."/>
            <person name="Fujisawa T."/>
            <person name="Omata S."/>
            <person name="Kishi E."/>
            <person name="Shimizu A."/>
            <person name="Tsukatani N."/>
            <person name="Tanikawa S."/>
            <person name="Fujita N."/>
            <person name="Harayama S."/>
        </authorList>
    </citation>
    <scope>NUCLEOTIDE SEQUENCE [LARGE SCALE GENOMIC DNA]</scope>
    <source>
        <strain evidence="5">ATCC 9341 / DSM 348 / NBRC 103217 / DC2201</strain>
    </source>
</reference>
<dbReference type="EMBL" id="AP009152">
    <property type="protein sequence ID" value="BAG29389.1"/>
    <property type="molecule type" value="Genomic_DNA"/>
</dbReference>
<dbReference type="eggNOG" id="COG0742">
    <property type="taxonomic scope" value="Bacteria"/>
</dbReference>
<evidence type="ECO:0008006" key="6">
    <source>
        <dbReference type="Google" id="ProtNLM"/>
    </source>
</evidence>
<keyword evidence="1" id="KW-0489">Methyltransferase</keyword>
<dbReference type="HOGENOM" id="CLU_075826_1_0_11"/>
<dbReference type="PANTHER" id="PTHR43542:SF1">
    <property type="entry name" value="METHYLTRANSFERASE"/>
    <property type="match status" value="1"/>
</dbReference>
<dbReference type="KEGG" id="krh:KRH_10420"/>
<dbReference type="Gene3D" id="3.40.50.150">
    <property type="entry name" value="Vaccinia Virus protein VP39"/>
    <property type="match status" value="1"/>
</dbReference>
<dbReference type="GO" id="GO:0031167">
    <property type="term" value="P:rRNA methylation"/>
    <property type="evidence" value="ECO:0007669"/>
    <property type="project" value="InterPro"/>
</dbReference>
<gene>
    <name evidence="4" type="ordered locus">KRH_10420</name>
</gene>
<proteinExistence type="predicted"/>
<name>B2GFL6_KOCRD</name>
<evidence type="ECO:0000256" key="3">
    <source>
        <dbReference type="SAM" id="MobiDB-lite"/>
    </source>
</evidence>
<feature type="region of interest" description="Disordered" evidence="3">
    <location>
        <begin position="186"/>
        <end position="210"/>
    </location>
</feature>
<dbReference type="CDD" id="cd02440">
    <property type="entry name" value="AdoMet_MTases"/>
    <property type="match status" value="1"/>
</dbReference>
<feature type="compositionally biased region" description="Acidic residues" evidence="3">
    <location>
        <begin position="201"/>
        <end position="210"/>
    </location>
</feature>
<dbReference type="PANTHER" id="PTHR43542">
    <property type="entry name" value="METHYLTRANSFERASE"/>
    <property type="match status" value="1"/>
</dbReference>
<sequence length="210" mass="22220">MTRIIAGRAGGQHLKAVPGSATRPTTDRVKESLFGRLDAWGMCEDARVLDLFAGSGALGLEAASRGAATVTLVEKAGAAARVCRENAALLAASCPGTKITTVHAGVAGYLGRAPFHRWDLVLADPPYPLENEELVRMLSLLRGRLGPGGVVAVERSARTEEPVWPRGLRRFESSAHGETVIWYLEADEESAPESATTTTEDGAEDEAARG</sequence>
<dbReference type="STRING" id="378753.KRH_10420"/>
<evidence type="ECO:0000256" key="1">
    <source>
        <dbReference type="ARBA" id="ARBA00022603"/>
    </source>
</evidence>
<dbReference type="OrthoDB" id="9803017at2"/>
<organism evidence="4 5">
    <name type="scientific">Kocuria rhizophila (strain ATCC 9341 / DSM 348 / NBRC 103217 / DC2201)</name>
    <dbReference type="NCBI Taxonomy" id="378753"/>
    <lineage>
        <taxon>Bacteria</taxon>
        <taxon>Bacillati</taxon>
        <taxon>Actinomycetota</taxon>
        <taxon>Actinomycetes</taxon>
        <taxon>Micrococcales</taxon>
        <taxon>Micrococcaceae</taxon>
        <taxon>Kocuria</taxon>
    </lineage>
</organism>
<dbReference type="SUPFAM" id="SSF53335">
    <property type="entry name" value="S-adenosyl-L-methionine-dependent methyltransferases"/>
    <property type="match status" value="1"/>
</dbReference>
<accession>B2GFL6</accession>
<dbReference type="PIRSF" id="PIRSF004553">
    <property type="entry name" value="CHP00095"/>
    <property type="match status" value="1"/>
</dbReference>
<dbReference type="Pfam" id="PF03602">
    <property type="entry name" value="Cons_hypoth95"/>
    <property type="match status" value="1"/>
</dbReference>
<feature type="region of interest" description="Disordered" evidence="3">
    <location>
        <begin position="1"/>
        <end position="25"/>
    </location>
</feature>
<evidence type="ECO:0000256" key="2">
    <source>
        <dbReference type="ARBA" id="ARBA00022679"/>
    </source>
</evidence>
<evidence type="ECO:0000313" key="5">
    <source>
        <dbReference type="Proteomes" id="UP000008838"/>
    </source>
</evidence>
<protein>
    <recommendedName>
        <fullName evidence="6">16S rRNA (Guanine(966)-N(2))-methyltransferase RsmD</fullName>
    </recommendedName>
</protein>